<evidence type="ECO:0000313" key="5">
    <source>
        <dbReference type="EMBL" id="GLS18030.1"/>
    </source>
</evidence>
<dbReference type="Pfam" id="PF03524">
    <property type="entry name" value="CagX"/>
    <property type="match status" value="1"/>
</dbReference>
<protein>
    <submittedName>
        <fullName evidence="5">P-type conjugative transfer protein VirB9</fullName>
    </submittedName>
</protein>
<dbReference type="InterPro" id="IPR014148">
    <property type="entry name" value="VirB9"/>
</dbReference>
<dbReference type="RefSeq" id="WP_348536429.1">
    <property type="nucleotide sequence ID" value="NZ_BSPC01000008.1"/>
</dbReference>
<feature type="signal peptide" evidence="4">
    <location>
        <begin position="1"/>
        <end position="28"/>
    </location>
</feature>
<reference evidence="6" key="1">
    <citation type="journal article" date="2019" name="Int. J. Syst. Evol. Microbiol.">
        <title>The Global Catalogue of Microorganisms (GCM) 10K type strain sequencing project: providing services to taxonomists for standard genome sequencing and annotation.</title>
        <authorList>
            <consortium name="The Broad Institute Genomics Platform"/>
            <consortium name="The Broad Institute Genome Sequencing Center for Infectious Disease"/>
            <person name="Wu L."/>
            <person name="Ma J."/>
        </authorList>
    </citation>
    <scope>NUCLEOTIDE SEQUENCE [LARGE SCALE GENOMIC DNA]</scope>
    <source>
        <strain evidence="6">NBRC 101365</strain>
    </source>
</reference>
<feature type="chain" id="PRO_5045481319" evidence="4">
    <location>
        <begin position="29"/>
        <end position="256"/>
    </location>
</feature>
<proteinExistence type="inferred from homology"/>
<dbReference type="InterPro" id="IPR033645">
    <property type="entry name" value="VirB9/CagX/TrbG_C"/>
</dbReference>
<dbReference type="Gene3D" id="2.60.40.2500">
    <property type="match status" value="1"/>
</dbReference>
<dbReference type="InterPro" id="IPR038161">
    <property type="entry name" value="VirB9/CagX/TrbG_C_sf"/>
</dbReference>
<gene>
    <name evidence="5" type="ORF">GCM10007874_10460</name>
</gene>
<accession>A0ABQ6CDN3</accession>
<sequence>MKPALRLATGIIVASVSLSLLLCGAALAESDPRSVRADPRIRTVAFQKDNVVQVLGMMGVATMIEFNADERIATVSMGDTVAWQAVPDQTHEFLFIKPLRANAVTNLNVVTTKRVYTFMLHGDPPGNTRRAVIKLRFNYPEEASDAQLLPKAEAMAANPNLAAAQSDPSKLNYDYGYKGSLENKPTAVFDNGVKTFFQFQTGKDSPGIFLVKGDNSETLINYHREGDYVVVDRVNKQWTLRNGSVTTCVFNQKIDR</sequence>
<organism evidence="5 6">
    <name type="scientific">Labrys miyagiensis</name>
    <dbReference type="NCBI Taxonomy" id="346912"/>
    <lineage>
        <taxon>Bacteria</taxon>
        <taxon>Pseudomonadati</taxon>
        <taxon>Pseudomonadota</taxon>
        <taxon>Alphaproteobacteria</taxon>
        <taxon>Hyphomicrobiales</taxon>
        <taxon>Xanthobacteraceae</taxon>
        <taxon>Labrys</taxon>
    </lineage>
</organism>
<evidence type="ECO:0000256" key="2">
    <source>
        <dbReference type="ARBA" id="ARBA00022729"/>
    </source>
</evidence>
<evidence type="ECO:0000256" key="1">
    <source>
        <dbReference type="ARBA" id="ARBA00006135"/>
    </source>
</evidence>
<dbReference type="Proteomes" id="UP001156882">
    <property type="component" value="Unassembled WGS sequence"/>
</dbReference>
<keyword evidence="3" id="KW-0843">Virulence</keyword>
<keyword evidence="6" id="KW-1185">Reference proteome</keyword>
<evidence type="ECO:0000256" key="4">
    <source>
        <dbReference type="SAM" id="SignalP"/>
    </source>
</evidence>
<comment type="caution">
    <text evidence="5">The sequence shown here is derived from an EMBL/GenBank/DDBJ whole genome shotgun (WGS) entry which is preliminary data.</text>
</comment>
<dbReference type="EMBL" id="BSPC01000008">
    <property type="protein sequence ID" value="GLS18030.1"/>
    <property type="molecule type" value="Genomic_DNA"/>
</dbReference>
<dbReference type="InterPro" id="IPR010258">
    <property type="entry name" value="Conjugal_tfr_TrbG/VirB9/CagX"/>
</dbReference>
<name>A0ABQ6CDN3_9HYPH</name>
<keyword evidence="2 4" id="KW-0732">Signal</keyword>
<dbReference type="NCBIfam" id="TIGR02781">
    <property type="entry name" value="VirB9"/>
    <property type="match status" value="1"/>
</dbReference>
<evidence type="ECO:0000256" key="3">
    <source>
        <dbReference type="ARBA" id="ARBA00023026"/>
    </source>
</evidence>
<comment type="similarity">
    <text evidence="1">Belongs to the TrbG/VirB9 family.</text>
</comment>
<dbReference type="CDD" id="cd06911">
    <property type="entry name" value="VirB9_CagX_TrbG"/>
    <property type="match status" value="1"/>
</dbReference>
<evidence type="ECO:0000313" key="6">
    <source>
        <dbReference type="Proteomes" id="UP001156882"/>
    </source>
</evidence>